<evidence type="ECO:0000313" key="12">
    <source>
        <dbReference type="Proteomes" id="UP000011083"/>
    </source>
</evidence>
<dbReference type="Gene3D" id="1.20.58.340">
    <property type="entry name" value="Magnesium transport protein CorA, transmembrane region"/>
    <property type="match status" value="1"/>
</dbReference>
<dbReference type="OrthoDB" id="10251508at2759"/>
<evidence type="ECO:0000256" key="8">
    <source>
        <dbReference type="ARBA" id="ARBA00023136"/>
    </source>
</evidence>
<organism evidence="11 12">
    <name type="scientific">Acanthamoeba castellanii (strain ATCC 30010 / Neff)</name>
    <dbReference type="NCBI Taxonomy" id="1257118"/>
    <lineage>
        <taxon>Eukaryota</taxon>
        <taxon>Amoebozoa</taxon>
        <taxon>Discosea</taxon>
        <taxon>Longamoebia</taxon>
        <taxon>Centramoebida</taxon>
        <taxon>Acanthamoebidae</taxon>
        <taxon>Acanthamoeba</taxon>
    </lineage>
</organism>
<keyword evidence="4" id="KW-0460">Magnesium</keyword>
<evidence type="ECO:0008006" key="13">
    <source>
        <dbReference type="Google" id="ProtNLM"/>
    </source>
</evidence>
<feature type="region of interest" description="Disordered" evidence="9">
    <location>
        <begin position="48"/>
        <end position="103"/>
    </location>
</feature>
<dbReference type="InterPro" id="IPR039204">
    <property type="entry name" value="MRS2-like"/>
</dbReference>
<name>L8H950_ACACF</name>
<accession>L8H950</accession>
<keyword evidence="5" id="KW-0809">Transit peptide</keyword>
<keyword evidence="6 10" id="KW-1133">Transmembrane helix</keyword>
<feature type="compositionally biased region" description="Gly residues" evidence="9">
    <location>
        <begin position="76"/>
        <end position="90"/>
    </location>
</feature>
<evidence type="ECO:0000256" key="6">
    <source>
        <dbReference type="ARBA" id="ARBA00022989"/>
    </source>
</evidence>
<keyword evidence="2" id="KW-0813">Transport</keyword>
<dbReference type="GO" id="GO:0045016">
    <property type="term" value="P:mitochondrial magnesium ion transmembrane transport"/>
    <property type="evidence" value="ECO:0007669"/>
    <property type="project" value="TreeGrafter"/>
</dbReference>
<feature type="region of interest" description="Disordered" evidence="9">
    <location>
        <begin position="260"/>
        <end position="306"/>
    </location>
</feature>
<keyword evidence="12" id="KW-1185">Reference proteome</keyword>
<evidence type="ECO:0000256" key="1">
    <source>
        <dbReference type="ARBA" id="ARBA00004141"/>
    </source>
</evidence>
<keyword evidence="8 10" id="KW-0472">Membrane</keyword>
<comment type="subcellular location">
    <subcellularLocation>
        <location evidence="1">Membrane</location>
        <topology evidence="1">Multi-pass membrane protein</topology>
    </subcellularLocation>
</comment>
<evidence type="ECO:0000256" key="10">
    <source>
        <dbReference type="SAM" id="Phobius"/>
    </source>
</evidence>
<evidence type="ECO:0000256" key="5">
    <source>
        <dbReference type="ARBA" id="ARBA00022946"/>
    </source>
</evidence>
<feature type="compositionally biased region" description="Low complexity" evidence="9">
    <location>
        <begin position="287"/>
        <end position="296"/>
    </location>
</feature>
<evidence type="ECO:0000313" key="11">
    <source>
        <dbReference type="EMBL" id="ELR21757.1"/>
    </source>
</evidence>
<dbReference type="GO" id="GO:0005743">
    <property type="term" value="C:mitochondrial inner membrane"/>
    <property type="evidence" value="ECO:0007669"/>
    <property type="project" value="TreeGrafter"/>
</dbReference>
<feature type="compositionally biased region" description="Basic residues" evidence="9">
    <location>
        <begin position="264"/>
        <end position="274"/>
    </location>
</feature>
<feature type="transmembrane region" description="Helical" evidence="10">
    <location>
        <begin position="200"/>
        <end position="221"/>
    </location>
</feature>
<evidence type="ECO:0000256" key="7">
    <source>
        <dbReference type="ARBA" id="ARBA00023065"/>
    </source>
</evidence>
<dbReference type="Proteomes" id="UP000011083">
    <property type="component" value="Unassembled WGS sequence"/>
</dbReference>
<dbReference type="GeneID" id="14922669"/>
<evidence type="ECO:0000256" key="3">
    <source>
        <dbReference type="ARBA" id="ARBA00022692"/>
    </source>
</evidence>
<dbReference type="PANTHER" id="PTHR13890:SF0">
    <property type="entry name" value="MAGNESIUM TRANSPORTER MRS2 HOMOLOG, MITOCHONDRIAL"/>
    <property type="match status" value="1"/>
</dbReference>
<dbReference type="EMBL" id="KB007900">
    <property type="protein sequence ID" value="ELR21757.1"/>
    <property type="molecule type" value="Genomic_DNA"/>
</dbReference>
<keyword evidence="7" id="KW-0406">Ion transport</keyword>
<evidence type="ECO:0000256" key="9">
    <source>
        <dbReference type="SAM" id="MobiDB-lite"/>
    </source>
</evidence>
<gene>
    <name evidence="11" type="ORF">ACA1_385130</name>
</gene>
<feature type="transmembrane region" description="Helical" evidence="10">
    <location>
        <begin position="167"/>
        <end position="188"/>
    </location>
</feature>
<sequence>MNLEFMLKLNTELIQFEDDLAKLHASINAILFSDRDLELMNLTQRHEMEEKRKHQNRTGYFDDGGPYASSTAGNHSHGGGGNNGNGGSTNGRGAANRSSSASSSGLSWEEELVVDRTEVEILLENYAKCVDDLLTRVKLINRNIRNCEKMLEINLNSSRNRIMQTELRISVAALVLGGASVSAGFFGMNLTFPDWFESPQAFPAVVGTTLFCSFAFGFSLLKWARYKRILLPITAASSTPVFKLPTLVPSRVKKAVSSLLHPAAHQHQHPHTHHPPASATIPPPTPSAAAKPASASPSPPPAAHKS</sequence>
<proteinExistence type="predicted"/>
<feature type="compositionally biased region" description="Low complexity" evidence="9">
    <location>
        <begin position="91"/>
        <end position="103"/>
    </location>
</feature>
<protein>
    <recommendedName>
        <fullName evidence="13">Magnesium transporter</fullName>
    </recommendedName>
</protein>
<dbReference type="PANTHER" id="PTHR13890">
    <property type="entry name" value="RNA SPLICING PROTEIN MRS2, MITOCHONDRIAL"/>
    <property type="match status" value="1"/>
</dbReference>
<keyword evidence="3 10" id="KW-0812">Transmembrane</keyword>
<dbReference type="VEuPathDB" id="AmoebaDB:ACA1_385130"/>
<dbReference type="AlphaFoldDB" id="L8H950"/>
<dbReference type="GO" id="GO:0015095">
    <property type="term" value="F:magnesium ion transmembrane transporter activity"/>
    <property type="evidence" value="ECO:0007669"/>
    <property type="project" value="TreeGrafter"/>
</dbReference>
<evidence type="ECO:0000256" key="4">
    <source>
        <dbReference type="ARBA" id="ARBA00022842"/>
    </source>
</evidence>
<dbReference type="KEGG" id="acan:ACA1_385130"/>
<dbReference type="RefSeq" id="XP_004347139.1">
    <property type="nucleotide sequence ID" value="XM_004347089.1"/>
</dbReference>
<feature type="compositionally biased region" description="Pro residues" evidence="9">
    <location>
        <begin position="297"/>
        <end position="306"/>
    </location>
</feature>
<reference evidence="11 12" key="1">
    <citation type="journal article" date="2013" name="Genome Biol.">
        <title>Genome of Acanthamoeba castellanii highlights extensive lateral gene transfer and early evolution of tyrosine kinase signaling.</title>
        <authorList>
            <person name="Clarke M."/>
            <person name="Lohan A.J."/>
            <person name="Liu B."/>
            <person name="Lagkouvardos I."/>
            <person name="Roy S."/>
            <person name="Zafar N."/>
            <person name="Bertelli C."/>
            <person name="Schilde C."/>
            <person name="Kianianmomeni A."/>
            <person name="Burglin T.R."/>
            <person name="Frech C."/>
            <person name="Turcotte B."/>
            <person name="Kopec K.O."/>
            <person name="Synnott J.M."/>
            <person name="Choo C."/>
            <person name="Paponov I."/>
            <person name="Finkler A."/>
            <person name="Soon Heng Tan C."/>
            <person name="Hutchins A.P."/>
            <person name="Weinmeier T."/>
            <person name="Rattei T."/>
            <person name="Chu J.S."/>
            <person name="Gimenez G."/>
            <person name="Irimia M."/>
            <person name="Rigden D.J."/>
            <person name="Fitzpatrick D.A."/>
            <person name="Lorenzo-Morales J."/>
            <person name="Bateman A."/>
            <person name="Chiu C.H."/>
            <person name="Tang P."/>
            <person name="Hegemann P."/>
            <person name="Fromm H."/>
            <person name="Raoult D."/>
            <person name="Greub G."/>
            <person name="Miranda-Saavedra D."/>
            <person name="Chen N."/>
            <person name="Nash P."/>
            <person name="Ginger M.L."/>
            <person name="Horn M."/>
            <person name="Schaap P."/>
            <person name="Caler L."/>
            <person name="Loftus B."/>
        </authorList>
    </citation>
    <scope>NUCLEOTIDE SEQUENCE [LARGE SCALE GENOMIC DNA]</scope>
    <source>
        <strain evidence="11 12">Neff</strain>
    </source>
</reference>
<evidence type="ECO:0000256" key="2">
    <source>
        <dbReference type="ARBA" id="ARBA00022448"/>
    </source>
</evidence>